<name>D7M5A7_ARALL</name>
<accession>D7M5A7</accession>
<evidence type="ECO:0000313" key="2">
    <source>
        <dbReference type="Proteomes" id="UP000008694"/>
    </source>
</evidence>
<protein>
    <submittedName>
        <fullName evidence="1">Predicted protein</fullName>
    </submittedName>
</protein>
<reference evidence="2" key="1">
    <citation type="journal article" date="2011" name="Nat. Genet.">
        <title>The Arabidopsis lyrata genome sequence and the basis of rapid genome size change.</title>
        <authorList>
            <person name="Hu T.T."/>
            <person name="Pattyn P."/>
            <person name="Bakker E.G."/>
            <person name="Cao J."/>
            <person name="Cheng J.-F."/>
            <person name="Clark R.M."/>
            <person name="Fahlgren N."/>
            <person name="Fawcett J.A."/>
            <person name="Grimwood J."/>
            <person name="Gundlach H."/>
            <person name="Haberer G."/>
            <person name="Hollister J.D."/>
            <person name="Ossowski S."/>
            <person name="Ottilar R.P."/>
            <person name="Salamov A.A."/>
            <person name="Schneeberger K."/>
            <person name="Spannagl M."/>
            <person name="Wang X."/>
            <person name="Yang L."/>
            <person name="Nasrallah M.E."/>
            <person name="Bergelson J."/>
            <person name="Carrington J.C."/>
            <person name="Gaut B.S."/>
            <person name="Schmutz J."/>
            <person name="Mayer K.F.X."/>
            <person name="Van de Peer Y."/>
            <person name="Grigoriev I.V."/>
            <person name="Nordborg M."/>
            <person name="Weigel D."/>
            <person name="Guo Y.-L."/>
        </authorList>
    </citation>
    <scope>NUCLEOTIDE SEQUENCE [LARGE SCALE GENOMIC DNA]</scope>
    <source>
        <strain evidence="2">cv. MN47</strain>
    </source>
</reference>
<dbReference type="HOGENOM" id="CLU_1385877_0_0_1"/>
<sequence length="198" mass="22943">MKQISDDSLYDSPLSEPPNLNNWFSSYVYESPMLDTSDDLGLFVFGKDECIKETIIEKEITNFESTIDVDEDLDQLIVDESDIEEGKENTTSLFRFTKKEKAVYLAMVNSKDYKEKLAAHKEKAAYLAMANSNDYKEKLAAHKNGTTTTITDETEVIFLRNRVKCLEDEGLSVRHEMDRHEASLKWMFYYKFKLLSIL</sequence>
<dbReference type="EMBL" id="GL348718">
    <property type="protein sequence ID" value="EFH48480.1"/>
    <property type="molecule type" value="Genomic_DNA"/>
</dbReference>
<gene>
    <name evidence="1" type="ORF">ARALYDRAFT_662505</name>
</gene>
<keyword evidence="2" id="KW-1185">Reference proteome</keyword>
<proteinExistence type="predicted"/>
<evidence type="ECO:0000313" key="1">
    <source>
        <dbReference type="EMBL" id="EFH48480.1"/>
    </source>
</evidence>
<organism evidence="2">
    <name type="scientific">Arabidopsis lyrata subsp. lyrata</name>
    <name type="common">Lyre-leaved rock-cress</name>
    <dbReference type="NCBI Taxonomy" id="81972"/>
    <lineage>
        <taxon>Eukaryota</taxon>
        <taxon>Viridiplantae</taxon>
        <taxon>Streptophyta</taxon>
        <taxon>Embryophyta</taxon>
        <taxon>Tracheophyta</taxon>
        <taxon>Spermatophyta</taxon>
        <taxon>Magnoliopsida</taxon>
        <taxon>eudicotyledons</taxon>
        <taxon>Gunneridae</taxon>
        <taxon>Pentapetalae</taxon>
        <taxon>rosids</taxon>
        <taxon>malvids</taxon>
        <taxon>Brassicales</taxon>
        <taxon>Brassicaceae</taxon>
        <taxon>Camelineae</taxon>
        <taxon>Arabidopsis</taxon>
    </lineage>
</organism>
<dbReference type="Proteomes" id="UP000008694">
    <property type="component" value="Unassembled WGS sequence"/>
</dbReference>
<dbReference type="Gramene" id="Al_scaffold_0006_2570">
    <property type="protein sequence ID" value="Al_scaffold_0006_2570"/>
    <property type="gene ID" value="Al_scaffold_0006_2570"/>
</dbReference>
<dbReference type="AlphaFoldDB" id="D7M5A7"/>